<name>A0A841FDQ9_9ACTN</name>
<feature type="transmembrane region" description="Helical" evidence="7">
    <location>
        <begin position="228"/>
        <end position="248"/>
    </location>
</feature>
<feature type="transmembrane region" description="Helical" evidence="7">
    <location>
        <begin position="176"/>
        <end position="199"/>
    </location>
</feature>
<comment type="caution">
    <text evidence="10">The sequence shown here is derived from an EMBL/GenBank/DDBJ whole genome shotgun (WGS) entry which is preliminary data.</text>
</comment>
<organism evidence="10 11">
    <name type="scientific">Phytomonospora endophytica</name>
    <dbReference type="NCBI Taxonomy" id="714109"/>
    <lineage>
        <taxon>Bacteria</taxon>
        <taxon>Bacillati</taxon>
        <taxon>Actinomycetota</taxon>
        <taxon>Actinomycetes</taxon>
        <taxon>Micromonosporales</taxon>
        <taxon>Micromonosporaceae</taxon>
        <taxon>Phytomonospora</taxon>
    </lineage>
</organism>
<evidence type="ECO:0000256" key="1">
    <source>
        <dbReference type="ARBA" id="ARBA00004651"/>
    </source>
</evidence>
<gene>
    <name evidence="10" type="ORF">HNR73_001804</name>
</gene>
<dbReference type="EMBL" id="JACHGT010000003">
    <property type="protein sequence ID" value="MBB6033954.1"/>
    <property type="molecule type" value="Genomic_DNA"/>
</dbReference>
<dbReference type="Pfam" id="PF00528">
    <property type="entry name" value="BPD_transp_1"/>
    <property type="match status" value="1"/>
</dbReference>
<comment type="similarity">
    <text evidence="7">Belongs to the binding-protein-dependent transport system permease family.</text>
</comment>
<accession>A0A841FDQ9</accession>
<dbReference type="RefSeq" id="WP_203685793.1">
    <property type="nucleotide sequence ID" value="NZ_BONT01000013.1"/>
</dbReference>
<evidence type="ECO:0000256" key="5">
    <source>
        <dbReference type="ARBA" id="ARBA00022989"/>
    </source>
</evidence>
<evidence type="ECO:0000259" key="9">
    <source>
        <dbReference type="PROSITE" id="PS50928"/>
    </source>
</evidence>
<dbReference type="InterPro" id="IPR035906">
    <property type="entry name" value="MetI-like_sf"/>
</dbReference>
<protein>
    <submittedName>
        <fullName evidence="10">Multiple sugar transport system permease protein</fullName>
    </submittedName>
</protein>
<reference evidence="10 11" key="1">
    <citation type="submission" date="2020-08" db="EMBL/GenBank/DDBJ databases">
        <title>Genomic Encyclopedia of Type Strains, Phase IV (KMG-IV): sequencing the most valuable type-strain genomes for metagenomic binning, comparative biology and taxonomic classification.</title>
        <authorList>
            <person name="Goeker M."/>
        </authorList>
    </citation>
    <scope>NUCLEOTIDE SEQUENCE [LARGE SCALE GENOMIC DNA]</scope>
    <source>
        <strain evidence="10 11">YIM 65646</strain>
    </source>
</reference>
<dbReference type="PROSITE" id="PS50928">
    <property type="entry name" value="ABC_TM1"/>
    <property type="match status" value="1"/>
</dbReference>
<dbReference type="GO" id="GO:0005886">
    <property type="term" value="C:plasma membrane"/>
    <property type="evidence" value="ECO:0007669"/>
    <property type="project" value="UniProtKB-SubCell"/>
</dbReference>
<dbReference type="GO" id="GO:0055085">
    <property type="term" value="P:transmembrane transport"/>
    <property type="evidence" value="ECO:0007669"/>
    <property type="project" value="InterPro"/>
</dbReference>
<evidence type="ECO:0000256" key="4">
    <source>
        <dbReference type="ARBA" id="ARBA00022692"/>
    </source>
</evidence>
<evidence type="ECO:0000313" key="11">
    <source>
        <dbReference type="Proteomes" id="UP000548476"/>
    </source>
</evidence>
<dbReference type="AlphaFoldDB" id="A0A841FDQ9"/>
<keyword evidence="3" id="KW-1003">Cell membrane</keyword>
<feature type="transmembrane region" description="Helical" evidence="7">
    <location>
        <begin position="94"/>
        <end position="114"/>
    </location>
</feature>
<dbReference type="InterPro" id="IPR051393">
    <property type="entry name" value="ABC_transporter_permease"/>
</dbReference>
<keyword evidence="10" id="KW-0762">Sugar transport</keyword>
<dbReference type="InterPro" id="IPR000515">
    <property type="entry name" value="MetI-like"/>
</dbReference>
<feature type="domain" description="ABC transmembrane type-1" evidence="9">
    <location>
        <begin position="90"/>
        <end position="301"/>
    </location>
</feature>
<keyword evidence="5 7" id="KW-1133">Transmembrane helix</keyword>
<evidence type="ECO:0000256" key="6">
    <source>
        <dbReference type="ARBA" id="ARBA00023136"/>
    </source>
</evidence>
<keyword evidence="6 7" id="KW-0472">Membrane</keyword>
<evidence type="ECO:0000256" key="2">
    <source>
        <dbReference type="ARBA" id="ARBA00022448"/>
    </source>
</evidence>
<dbReference type="PANTHER" id="PTHR30193">
    <property type="entry name" value="ABC TRANSPORTER PERMEASE PROTEIN"/>
    <property type="match status" value="1"/>
</dbReference>
<feature type="transmembrane region" description="Helical" evidence="7">
    <location>
        <begin position="30"/>
        <end position="60"/>
    </location>
</feature>
<keyword evidence="11" id="KW-1185">Reference proteome</keyword>
<dbReference type="Gene3D" id="1.10.3720.10">
    <property type="entry name" value="MetI-like"/>
    <property type="match status" value="1"/>
</dbReference>
<feature type="region of interest" description="Disordered" evidence="8">
    <location>
        <begin position="1"/>
        <end position="25"/>
    </location>
</feature>
<evidence type="ECO:0000256" key="8">
    <source>
        <dbReference type="SAM" id="MobiDB-lite"/>
    </source>
</evidence>
<feature type="transmembrane region" description="Helical" evidence="7">
    <location>
        <begin position="280"/>
        <end position="303"/>
    </location>
</feature>
<evidence type="ECO:0000256" key="7">
    <source>
        <dbReference type="RuleBase" id="RU363032"/>
    </source>
</evidence>
<proteinExistence type="inferred from homology"/>
<dbReference type="SUPFAM" id="SSF161098">
    <property type="entry name" value="MetI-like"/>
    <property type="match status" value="1"/>
</dbReference>
<feature type="transmembrane region" description="Helical" evidence="7">
    <location>
        <begin position="153"/>
        <end position="169"/>
    </location>
</feature>
<evidence type="ECO:0000256" key="3">
    <source>
        <dbReference type="ARBA" id="ARBA00022475"/>
    </source>
</evidence>
<sequence length="313" mass="34366">MATTPLLSTAAPGRGKPPRRKRPGRRAEQWSAFGFAGPSVVGLGLFTLFPVAMAVVMSLFHWPMLGEPSFLGLDNFKYLFGEDPNFGVALRNTFIFTGLYVPLNVIVALGLAFWINNSRFAQLWRVLFFIPAITPMVANAVIWKMLLQPDGTFAYYLESLFGISAPNFLADGRTALLSVVAMSVWQGFGYNLIVFSAAINEMPSNVLEAAQLDGATGLRKFWSVQLPLISPAMFFATTMTLITSMQVFTQPYILTAGGPGNSTETLVMNVYQAGFQSRDLGLAASGAWILFAIILLITALQFVGQKKWVHYEH</sequence>
<dbReference type="Proteomes" id="UP000548476">
    <property type="component" value="Unassembled WGS sequence"/>
</dbReference>
<keyword evidence="2 7" id="KW-0813">Transport</keyword>
<dbReference type="PANTHER" id="PTHR30193:SF37">
    <property type="entry name" value="INNER MEMBRANE ABC TRANSPORTER PERMEASE PROTEIN YCJO"/>
    <property type="match status" value="1"/>
</dbReference>
<dbReference type="CDD" id="cd06261">
    <property type="entry name" value="TM_PBP2"/>
    <property type="match status" value="1"/>
</dbReference>
<evidence type="ECO:0000313" key="10">
    <source>
        <dbReference type="EMBL" id="MBB6033954.1"/>
    </source>
</evidence>
<feature type="transmembrane region" description="Helical" evidence="7">
    <location>
        <begin position="126"/>
        <end position="147"/>
    </location>
</feature>
<keyword evidence="4 7" id="KW-0812">Transmembrane</keyword>
<comment type="subcellular location">
    <subcellularLocation>
        <location evidence="1 7">Cell membrane</location>
        <topology evidence="1 7">Multi-pass membrane protein</topology>
    </subcellularLocation>
</comment>